<comment type="caution">
    <text evidence="1">The sequence shown here is derived from an EMBL/GenBank/DDBJ whole genome shotgun (WGS) entry which is preliminary data.</text>
</comment>
<reference evidence="1" key="1">
    <citation type="journal article" date="2017" name="Appl. Environ. Microbiol.">
        <title>Molecular characterization of an Endozoicomonas-like organism causing infection in king scallop Pecten maximus L.</title>
        <authorList>
            <person name="Cano I."/>
            <person name="van Aerle R."/>
            <person name="Ross S."/>
            <person name="Verner-Jeffreys D.W."/>
            <person name="Paley R.K."/>
            <person name="Rimmer G."/>
            <person name="Ryder D."/>
            <person name="Hooper P."/>
            <person name="Stone D."/>
            <person name="Feist S.W."/>
        </authorList>
    </citation>
    <scope>NUCLEOTIDE SEQUENCE</scope>
</reference>
<accession>A0A2H9T8D1</accession>
<proteinExistence type="predicted"/>
<dbReference type="Pfam" id="PF14357">
    <property type="entry name" value="DUF4404"/>
    <property type="match status" value="1"/>
</dbReference>
<gene>
    <name evidence="1" type="ORF">CI610_01552</name>
</gene>
<name>A0A2H9T8D1_9ZZZZ</name>
<dbReference type="AlphaFoldDB" id="A0A2H9T8D1"/>
<evidence type="ECO:0008006" key="2">
    <source>
        <dbReference type="Google" id="ProtNLM"/>
    </source>
</evidence>
<dbReference type="InterPro" id="IPR025516">
    <property type="entry name" value="DUF4404"/>
</dbReference>
<organism evidence="1">
    <name type="scientific">invertebrate metagenome</name>
    <dbReference type="NCBI Taxonomy" id="1711999"/>
    <lineage>
        <taxon>unclassified sequences</taxon>
        <taxon>metagenomes</taxon>
        <taxon>organismal metagenomes</taxon>
    </lineage>
</organism>
<sequence>MSQEIQIRLQKLHDMLKGQPADKCTEGTLNQVSDEIKIALEQAKGNIPVETFNEQLEKEAIRLEDEYPTLAKMVREIMDLLNNIGV</sequence>
<evidence type="ECO:0000313" key="1">
    <source>
        <dbReference type="EMBL" id="PJE79486.1"/>
    </source>
</evidence>
<protein>
    <recommendedName>
        <fullName evidence="2">DUF4404 family protein</fullName>
    </recommendedName>
</protein>
<dbReference type="EMBL" id="NSIT01000066">
    <property type="protein sequence ID" value="PJE79486.1"/>
    <property type="molecule type" value="Genomic_DNA"/>
</dbReference>